<evidence type="ECO:0000256" key="6">
    <source>
        <dbReference type="ARBA" id="ARBA00053369"/>
    </source>
</evidence>
<dbReference type="OrthoDB" id="9813962at2"/>
<comment type="similarity">
    <text evidence="7 9">Belongs to the Maf family. YceF subfamily.</text>
</comment>
<evidence type="ECO:0000256" key="7">
    <source>
        <dbReference type="ARBA" id="ARBA00060749"/>
    </source>
</evidence>
<dbReference type="Gene3D" id="3.90.950.10">
    <property type="match status" value="1"/>
</dbReference>
<feature type="site" description="Important for substrate specificity" evidence="9">
    <location>
        <position position="157"/>
    </location>
</feature>
<dbReference type="EC" id="3.6.1.-" evidence="9"/>
<comment type="cofactor">
    <cofactor evidence="9">
        <name>a divalent metal cation</name>
        <dbReference type="ChEBI" id="CHEBI:60240"/>
    </cofactor>
</comment>
<gene>
    <name evidence="10" type="ordered locus">Mmc1_0500</name>
</gene>
<keyword evidence="3 9" id="KW-0378">Hydrolase</keyword>
<dbReference type="EMBL" id="CP000471">
    <property type="protein sequence ID" value="ABK43025.1"/>
    <property type="molecule type" value="Genomic_DNA"/>
</dbReference>
<dbReference type="GO" id="GO:0009117">
    <property type="term" value="P:nucleotide metabolic process"/>
    <property type="evidence" value="ECO:0007669"/>
    <property type="project" value="UniProtKB-KW"/>
</dbReference>
<dbReference type="HOGENOM" id="CLU_040416_1_0_5"/>
<feature type="active site" description="Proton acceptor" evidence="9">
    <location>
        <position position="71"/>
    </location>
</feature>
<dbReference type="STRING" id="156889.Mmc1_0500"/>
<comment type="caution">
    <text evidence="9">Lacks conserved residue(s) required for the propagation of feature annotation.</text>
</comment>
<dbReference type="GO" id="GO:0005737">
    <property type="term" value="C:cytoplasm"/>
    <property type="evidence" value="ECO:0007669"/>
    <property type="project" value="UniProtKB-SubCell"/>
</dbReference>
<protein>
    <recommendedName>
        <fullName evidence="8 9">7-methyl-GTP pyrophosphatase</fullName>
        <shortName evidence="9">m(7)GTP pyrophosphatase</shortName>
        <ecNumber evidence="9">3.6.1.-</ecNumber>
    </recommendedName>
</protein>
<dbReference type="CDD" id="cd00555">
    <property type="entry name" value="Maf"/>
    <property type="match status" value="1"/>
</dbReference>
<feature type="site" description="Important for substrate specificity" evidence="9">
    <location>
        <position position="72"/>
    </location>
</feature>
<evidence type="ECO:0000256" key="9">
    <source>
        <dbReference type="HAMAP-Rule" id="MF_00528"/>
    </source>
</evidence>
<evidence type="ECO:0000313" key="11">
    <source>
        <dbReference type="Proteomes" id="UP000002586"/>
    </source>
</evidence>
<dbReference type="Proteomes" id="UP000002586">
    <property type="component" value="Chromosome"/>
</dbReference>
<keyword evidence="2 9" id="KW-0963">Cytoplasm</keyword>
<dbReference type="RefSeq" id="WP_011712192.1">
    <property type="nucleotide sequence ID" value="NC_008576.1"/>
</dbReference>
<evidence type="ECO:0000313" key="10">
    <source>
        <dbReference type="EMBL" id="ABK43025.1"/>
    </source>
</evidence>
<dbReference type="eggNOG" id="COG0424">
    <property type="taxonomic scope" value="Bacteria"/>
</dbReference>
<evidence type="ECO:0000256" key="2">
    <source>
        <dbReference type="ARBA" id="ARBA00022490"/>
    </source>
</evidence>
<sequence length="201" mass="21190">MVQTELILASTSPYRAELLGRLRLPFRQQAPQCAEAALAGELPAAMAGRLATCKAQAVAAGLQDGLVIGSDQVATLDGVTAVGKPGDFEQALAQLEAASGRSVTFYTGVTVLDVASGRMQRAVEPFQVVFRPLSRAQISRYLALEQPYDCAGSFKVEGLGIVLFERLVGEDPTALMGLPLIRLTRMLEAMGVAPLGGELVS</sequence>
<organism evidence="10 11">
    <name type="scientific">Magnetococcus marinus (strain ATCC BAA-1437 / JCM 17883 / MC-1)</name>
    <dbReference type="NCBI Taxonomy" id="156889"/>
    <lineage>
        <taxon>Bacteria</taxon>
        <taxon>Pseudomonadati</taxon>
        <taxon>Pseudomonadota</taxon>
        <taxon>Magnetococcia</taxon>
        <taxon>Magnetococcales</taxon>
        <taxon>Magnetococcaceae</taxon>
        <taxon>Magnetococcus</taxon>
    </lineage>
</organism>
<dbReference type="FunFam" id="3.90.950.10:FF:000005">
    <property type="entry name" value="7-methyl-GTP pyrophosphatase"/>
    <property type="match status" value="1"/>
</dbReference>
<dbReference type="InterPro" id="IPR029001">
    <property type="entry name" value="ITPase-like_fam"/>
</dbReference>
<evidence type="ECO:0000256" key="5">
    <source>
        <dbReference type="ARBA" id="ARBA00050213"/>
    </source>
</evidence>
<dbReference type="KEGG" id="mgm:Mmc1_0500"/>
<reference evidence="11" key="1">
    <citation type="journal article" date="2009" name="Appl. Environ. Microbiol.">
        <title>Complete genome sequence of the chemolithoautotrophic marine magnetotactic coccus strain MC-1.</title>
        <authorList>
            <person name="Schubbe S."/>
            <person name="Williams T.J."/>
            <person name="Xie G."/>
            <person name="Kiss H.E."/>
            <person name="Brettin T.S."/>
            <person name="Martinez D."/>
            <person name="Ross C.A."/>
            <person name="Schuler D."/>
            <person name="Cox B.L."/>
            <person name="Nealson K.H."/>
            <person name="Bazylinski D.A."/>
        </authorList>
    </citation>
    <scope>NUCLEOTIDE SEQUENCE [LARGE SCALE GENOMIC DNA]</scope>
    <source>
        <strain evidence="11">ATCC BAA-1437 / JCM 17883 / MC-1</strain>
    </source>
</reference>
<evidence type="ECO:0000256" key="3">
    <source>
        <dbReference type="ARBA" id="ARBA00022801"/>
    </source>
</evidence>
<dbReference type="InterPro" id="IPR003697">
    <property type="entry name" value="Maf-like"/>
</dbReference>
<proteinExistence type="inferred from homology"/>
<evidence type="ECO:0000256" key="8">
    <source>
        <dbReference type="ARBA" id="ARBA00068163"/>
    </source>
</evidence>
<dbReference type="AlphaFoldDB" id="A0L4Y2"/>
<accession>A0L4Y2</accession>
<dbReference type="SUPFAM" id="SSF52972">
    <property type="entry name" value="ITPase-like"/>
    <property type="match status" value="1"/>
</dbReference>
<comment type="function">
    <text evidence="6 9">Nucleoside triphosphate pyrophosphatase that hydrolyzes 7-methyl-GTP (m(7)GTP). May have a dual role in cell division arrest and in preventing the incorporation of modified nucleotides into cellular nucleic acids.</text>
</comment>
<dbReference type="PANTHER" id="PTHR43213:SF10">
    <property type="entry name" value="7-METHYL-GTP PYROPHOSPHATASE"/>
    <property type="match status" value="1"/>
</dbReference>
<name>A0L4Y2_MAGMM</name>
<keyword evidence="11" id="KW-1185">Reference proteome</keyword>
<comment type="catalytic activity">
    <reaction evidence="5 9">
        <text>N(7)-methyl-GTP + H2O = N(7)-methyl-GMP + diphosphate + H(+)</text>
        <dbReference type="Rhea" id="RHEA:58744"/>
        <dbReference type="ChEBI" id="CHEBI:15377"/>
        <dbReference type="ChEBI" id="CHEBI:15378"/>
        <dbReference type="ChEBI" id="CHEBI:33019"/>
        <dbReference type="ChEBI" id="CHEBI:58285"/>
        <dbReference type="ChEBI" id="CHEBI:87133"/>
    </reaction>
</comment>
<dbReference type="Pfam" id="PF02545">
    <property type="entry name" value="Maf"/>
    <property type="match status" value="1"/>
</dbReference>
<feature type="site" description="Important for substrate specificity" evidence="9">
    <location>
        <position position="14"/>
    </location>
</feature>
<reference evidence="10 11" key="2">
    <citation type="journal article" date="2012" name="Int. J. Syst. Evol. Microbiol.">
        <title>Magnetococcus marinus gen. nov., sp. nov., a marine, magnetotactic bacterium that represents a novel lineage (Magnetococcaceae fam. nov.; Magnetococcales ord. nov.) at the base of the Alphaproteobacteria.</title>
        <authorList>
            <person name="Bazylinski D.A."/>
            <person name="Williams T.J."/>
            <person name="Lefevre C.T."/>
            <person name="Berg R.J."/>
            <person name="Zhang C.L."/>
            <person name="Bowser S.S."/>
            <person name="Dean A.J."/>
            <person name="Beveridge T.J."/>
        </authorList>
    </citation>
    <scope>NUCLEOTIDE SEQUENCE [LARGE SCALE GENOMIC DNA]</scope>
    <source>
        <strain evidence="11">ATCC BAA-1437 / JCM 17883 / MC-1</strain>
    </source>
</reference>
<dbReference type="PIRSF" id="PIRSF006305">
    <property type="entry name" value="Maf"/>
    <property type="match status" value="1"/>
</dbReference>
<dbReference type="NCBIfam" id="TIGR00172">
    <property type="entry name" value="maf"/>
    <property type="match status" value="1"/>
</dbReference>
<dbReference type="HAMAP" id="MF_00528">
    <property type="entry name" value="Maf"/>
    <property type="match status" value="1"/>
</dbReference>
<comment type="subcellular location">
    <subcellularLocation>
        <location evidence="1 9">Cytoplasm</location>
    </subcellularLocation>
</comment>
<dbReference type="GO" id="GO:0047429">
    <property type="term" value="F:nucleoside triphosphate diphosphatase activity"/>
    <property type="evidence" value="ECO:0007669"/>
    <property type="project" value="InterPro"/>
</dbReference>
<dbReference type="PANTHER" id="PTHR43213">
    <property type="entry name" value="BIFUNCTIONAL DTTP/UTP PYROPHOSPHATASE/METHYLTRANSFERASE PROTEIN-RELATED"/>
    <property type="match status" value="1"/>
</dbReference>
<evidence type="ECO:0000256" key="4">
    <source>
        <dbReference type="ARBA" id="ARBA00023080"/>
    </source>
</evidence>
<evidence type="ECO:0000256" key="1">
    <source>
        <dbReference type="ARBA" id="ARBA00004496"/>
    </source>
</evidence>
<keyword evidence="4 9" id="KW-0546">Nucleotide metabolism</keyword>